<comment type="caution">
    <text evidence="2">The sequence shown here is derived from an EMBL/GenBank/DDBJ whole genome shotgun (WGS) entry which is preliminary data.</text>
</comment>
<feature type="region of interest" description="Disordered" evidence="1">
    <location>
        <begin position="49"/>
        <end position="78"/>
    </location>
</feature>
<sequence length="514" mass="60074">DPNICEELKQSWKNLIESKEEKDSEDVKKLWAGIWHSINHKYLLVSSSSNTTKSTSSSHSRKRKFTNKDESEDEKKEKMVNKNPWILKNQTRVMEKITKFFEKDSYVNQLAFNHPLLSGVIDLDIIDKIMMNIFLPEELSEMAKCDKIISWKAVDEEMKKWIADFVKTENIQPKISDCLDPEECTYVQDMYIQLQQGDGEILEDTYVHEIMHNIMYYTIRDLCPSKVRIAWGTRTPEEGNGRVEQNYDVMFLKMSLSAKKTYRDKFQSRNRPGWLATYNIYDRKYEFLYGEAAGPPFLSTVFKSEGDRRKVIGFLLRCNESLDKLLKEHFPSNIDEDLITSAKCIPRFGMILYGTFLKIIYYDNSNEIDRVLPFLNIKLPLQSNSDQFSTTNYLYGLIMFRRAAKETLKSFGDLKNIIPPSKLSRVNKIDIKQIIENNIEDFVLEKLREIVVLPLHQLITPSKNQQNRKTIPRSQNMAKNWSEENNEVKQLYQLMADCAKEVHNTRSQDPGVAP</sequence>
<gene>
    <name evidence="2" type="ORF">GMARGA_LOCUS27601</name>
</gene>
<dbReference type="EMBL" id="CAJVQB010034010">
    <property type="protein sequence ID" value="CAG8820560.1"/>
    <property type="molecule type" value="Genomic_DNA"/>
</dbReference>
<feature type="non-terminal residue" evidence="2">
    <location>
        <position position="1"/>
    </location>
</feature>
<protein>
    <submittedName>
        <fullName evidence="2">22033_t:CDS:1</fullName>
    </submittedName>
</protein>
<keyword evidence="3" id="KW-1185">Reference proteome</keyword>
<feature type="non-terminal residue" evidence="2">
    <location>
        <position position="514"/>
    </location>
</feature>
<name>A0ABN7W847_GIGMA</name>
<evidence type="ECO:0000313" key="3">
    <source>
        <dbReference type="Proteomes" id="UP000789901"/>
    </source>
</evidence>
<proteinExistence type="predicted"/>
<accession>A0ABN7W847</accession>
<dbReference type="Proteomes" id="UP000789901">
    <property type="component" value="Unassembled WGS sequence"/>
</dbReference>
<feature type="compositionally biased region" description="Low complexity" evidence="1">
    <location>
        <begin position="49"/>
        <end position="58"/>
    </location>
</feature>
<organism evidence="2 3">
    <name type="scientific">Gigaspora margarita</name>
    <dbReference type="NCBI Taxonomy" id="4874"/>
    <lineage>
        <taxon>Eukaryota</taxon>
        <taxon>Fungi</taxon>
        <taxon>Fungi incertae sedis</taxon>
        <taxon>Mucoromycota</taxon>
        <taxon>Glomeromycotina</taxon>
        <taxon>Glomeromycetes</taxon>
        <taxon>Diversisporales</taxon>
        <taxon>Gigasporaceae</taxon>
        <taxon>Gigaspora</taxon>
    </lineage>
</organism>
<evidence type="ECO:0000313" key="2">
    <source>
        <dbReference type="EMBL" id="CAG8820560.1"/>
    </source>
</evidence>
<reference evidence="2 3" key="1">
    <citation type="submission" date="2021-06" db="EMBL/GenBank/DDBJ databases">
        <authorList>
            <person name="Kallberg Y."/>
            <person name="Tangrot J."/>
            <person name="Rosling A."/>
        </authorList>
    </citation>
    <scope>NUCLEOTIDE SEQUENCE [LARGE SCALE GENOMIC DNA]</scope>
    <source>
        <strain evidence="2 3">120-4 pot B 10/14</strain>
    </source>
</reference>
<feature type="compositionally biased region" description="Basic and acidic residues" evidence="1">
    <location>
        <begin position="66"/>
        <end position="78"/>
    </location>
</feature>
<evidence type="ECO:0000256" key="1">
    <source>
        <dbReference type="SAM" id="MobiDB-lite"/>
    </source>
</evidence>